<accession>A0A834BY16</accession>
<dbReference type="EMBL" id="WKFB01000478">
    <property type="protein sequence ID" value="KAF6721888.1"/>
    <property type="molecule type" value="Genomic_DNA"/>
</dbReference>
<evidence type="ECO:0000313" key="2">
    <source>
        <dbReference type="EMBL" id="KAF6721888.1"/>
    </source>
</evidence>
<dbReference type="Proteomes" id="UP000646548">
    <property type="component" value="Unassembled WGS sequence"/>
</dbReference>
<proteinExistence type="predicted"/>
<feature type="chain" id="PRO_5032816160" evidence="1">
    <location>
        <begin position="21"/>
        <end position="70"/>
    </location>
</feature>
<gene>
    <name evidence="2" type="ORF">FQA47_007022</name>
</gene>
<sequence>MSGFIVAPVLTCCAAAEAWGQPAGGRVEPGGAHARMRSSDCPLRCSCADSDRPQPWPVSSLVHLHWSICV</sequence>
<reference evidence="2" key="1">
    <citation type="journal article" name="BMC Genomics">
        <title>Long-read sequencing and de novo genome assembly of marine medaka (Oryzias melastigma).</title>
        <authorList>
            <person name="Liang P."/>
            <person name="Saqib H.S.A."/>
            <person name="Ni X."/>
            <person name="Shen Y."/>
        </authorList>
    </citation>
    <scope>NUCLEOTIDE SEQUENCE</scope>
    <source>
        <strain evidence="2">Bigg-433</strain>
    </source>
</reference>
<comment type="caution">
    <text evidence="2">The sequence shown here is derived from an EMBL/GenBank/DDBJ whole genome shotgun (WGS) entry which is preliminary data.</text>
</comment>
<feature type="signal peptide" evidence="1">
    <location>
        <begin position="1"/>
        <end position="20"/>
    </location>
</feature>
<dbReference type="AlphaFoldDB" id="A0A834BY16"/>
<evidence type="ECO:0000256" key="1">
    <source>
        <dbReference type="SAM" id="SignalP"/>
    </source>
</evidence>
<keyword evidence="1" id="KW-0732">Signal</keyword>
<name>A0A834BY16_ORYME</name>
<evidence type="ECO:0000313" key="3">
    <source>
        <dbReference type="Proteomes" id="UP000646548"/>
    </source>
</evidence>
<protein>
    <submittedName>
        <fullName evidence="2">Uncharacterized protein</fullName>
    </submittedName>
</protein>
<organism evidence="2 3">
    <name type="scientific">Oryzias melastigma</name>
    <name type="common">Marine medaka</name>
    <dbReference type="NCBI Taxonomy" id="30732"/>
    <lineage>
        <taxon>Eukaryota</taxon>
        <taxon>Metazoa</taxon>
        <taxon>Chordata</taxon>
        <taxon>Craniata</taxon>
        <taxon>Vertebrata</taxon>
        <taxon>Euteleostomi</taxon>
        <taxon>Actinopterygii</taxon>
        <taxon>Neopterygii</taxon>
        <taxon>Teleostei</taxon>
        <taxon>Neoteleostei</taxon>
        <taxon>Acanthomorphata</taxon>
        <taxon>Ovalentaria</taxon>
        <taxon>Atherinomorphae</taxon>
        <taxon>Beloniformes</taxon>
        <taxon>Adrianichthyidae</taxon>
        <taxon>Oryziinae</taxon>
        <taxon>Oryzias</taxon>
    </lineage>
</organism>